<feature type="repeat" description="TPR" evidence="3">
    <location>
        <begin position="343"/>
        <end position="376"/>
    </location>
</feature>
<evidence type="ECO:0000256" key="1">
    <source>
        <dbReference type="ARBA" id="ARBA00005622"/>
    </source>
</evidence>
<keyword evidence="5" id="KW-1185">Reference proteome</keyword>
<keyword evidence="3" id="KW-0802">TPR repeat</keyword>
<evidence type="ECO:0000256" key="3">
    <source>
        <dbReference type="PROSITE-ProRule" id="PRU00339"/>
    </source>
</evidence>
<comment type="similarity">
    <text evidence="1">Belongs to the esterase D family.</text>
</comment>
<dbReference type="InterPro" id="IPR000801">
    <property type="entry name" value="Esterase-like"/>
</dbReference>
<dbReference type="Proteomes" id="UP001595805">
    <property type="component" value="Unassembled WGS sequence"/>
</dbReference>
<proteinExistence type="inferred from homology"/>
<dbReference type="SMART" id="SM00028">
    <property type="entry name" value="TPR"/>
    <property type="match status" value="1"/>
</dbReference>
<evidence type="ECO:0000256" key="2">
    <source>
        <dbReference type="ARBA" id="ARBA00022801"/>
    </source>
</evidence>
<dbReference type="PROSITE" id="PS50293">
    <property type="entry name" value="TPR_REGION"/>
    <property type="match status" value="1"/>
</dbReference>
<accession>A0ABV8AV35</accession>
<sequence length="390" mass="45184">MRIKIIIILFLLIGINHAKSQDVEQIVIGTKNLLHSTILNEDREYWVSLPDSYKKEESYYKDYPVLVLLDGNIHFKAISGLVNSMSSDSYRSWKIPEMIVVGIQNVDRRRDFTPDKIVTVRENNSGGGENFLSFLNNELIPEIDQKYRTAPYRILFGHSLGGLLATHAYMKEETPFNAFIAVDPSFGTWDEATMDKKLDDVTDRSFERFLYIATANWGKRNIRNRDRHVRLYEALNNKCEREFPARLEYFEDENHGSVPPIAFYNGISTIFEGYGISYRNVENIEELKQHFESISKRLSWDFKPPEYLVNQIGYSMLRSQNETVRSKALAFFILNTENYPNSFNAYDSLGEAYETLGDSGKAVENYKKSLELYPKNEHAQTKIESLGNYD</sequence>
<dbReference type="SUPFAM" id="SSF48452">
    <property type="entry name" value="TPR-like"/>
    <property type="match status" value="1"/>
</dbReference>
<evidence type="ECO:0000313" key="4">
    <source>
        <dbReference type="EMBL" id="MFC3881853.1"/>
    </source>
</evidence>
<dbReference type="PANTHER" id="PTHR40841:SF2">
    <property type="entry name" value="SIDEROPHORE-DEGRADING ESTERASE (EUROFUNG)"/>
    <property type="match status" value="1"/>
</dbReference>
<reference evidence="5" key="1">
    <citation type="journal article" date="2019" name="Int. J. Syst. Evol. Microbiol.">
        <title>The Global Catalogue of Microorganisms (GCM) 10K type strain sequencing project: providing services to taxonomists for standard genome sequencing and annotation.</title>
        <authorList>
            <consortium name="The Broad Institute Genomics Platform"/>
            <consortium name="The Broad Institute Genome Sequencing Center for Infectious Disease"/>
            <person name="Wu L."/>
            <person name="Ma J."/>
        </authorList>
    </citation>
    <scope>NUCLEOTIDE SEQUENCE [LARGE SCALE GENOMIC DNA]</scope>
    <source>
        <strain evidence="5">CCUG 60523</strain>
    </source>
</reference>
<dbReference type="InterPro" id="IPR019734">
    <property type="entry name" value="TPR_rpt"/>
</dbReference>
<dbReference type="Gene3D" id="3.40.50.1820">
    <property type="entry name" value="alpha/beta hydrolase"/>
    <property type="match status" value="1"/>
</dbReference>
<dbReference type="InterPro" id="IPR052558">
    <property type="entry name" value="Siderophore_Hydrolase_D"/>
</dbReference>
<dbReference type="SUPFAM" id="SSF53474">
    <property type="entry name" value="alpha/beta-Hydrolases"/>
    <property type="match status" value="1"/>
</dbReference>
<comment type="caution">
    <text evidence="4">The sequence shown here is derived from an EMBL/GenBank/DDBJ whole genome shotgun (WGS) entry which is preliminary data.</text>
</comment>
<evidence type="ECO:0000313" key="5">
    <source>
        <dbReference type="Proteomes" id="UP001595805"/>
    </source>
</evidence>
<dbReference type="Pfam" id="PF00756">
    <property type="entry name" value="Esterase"/>
    <property type="match status" value="1"/>
</dbReference>
<dbReference type="EMBL" id="JBHRZS010000007">
    <property type="protein sequence ID" value="MFC3881853.1"/>
    <property type="molecule type" value="Genomic_DNA"/>
</dbReference>
<dbReference type="InterPro" id="IPR011990">
    <property type="entry name" value="TPR-like_helical_dom_sf"/>
</dbReference>
<dbReference type="GO" id="GO:0016787">
    <property type="term" value="F:hydrolase activity"/>
    <property type="evidence" value="ECO:0007669"/>
    <property type="project" value="UniProtKB-KW"/>
</dbReference>
<organism evidence="4 5">
    <name type="scientific">Algoriphagus namhaensis</name>
    <dbReference type="NCBI Taxonomy" id="915353"/>
    <lineage>
        <taxon>Bacteria</taxon>
        <taxon>Pseudomonadati</taxon>
        <taxon>Bacteroidota</taxon>
        <taxon>Cytophagia</taxon>
        <taxon>Cytophagales</taxon>
        <taxon>Cyclobacteriaceae</taxon>
        <taxon>Algoriphagus</taxon>
    </lineage>
</organism>
<gene>
    <name evidence="4" type="ORF">ACFOSV_16780</name>
</gene>
<dbReference type="RefSeq" id="WP_377907203.1">
    <property type="nucleotide sequence ID" value="NZ_JBHRZS010000007.1"/>
</dbReference>
<dbReference type="PANTHER" id="PTHR40841">
    <property type="entry name" value="SIDEROPHORE TRIACETYLFUSARININE C ESTERASE"/>
    <property type="match status" value="1"/>
</dbReference>
<dbReference type="Gene3D" id="1.25.40.10">
    <property type="entry name" value="Tetratricopeptide repeat domain"/>
    <property type="match status" value="1"/>
</dbReference>
<dbReference type="PROSITE" id="PS50005">
    <property type="entry name" value="TPR"/>
    <property type="match status" value="1"/>
</dbReference>
<dbReference type="InterPro" id="IPR029058">
    <property type="entry name" value="AB_hydrolase_fold"/>
</dbReference>
<protein>
    <submittedName>
        <fullName evidence="4">Alpha/beta hydrolase-fold protein</fullName>
    </submittedName>
</protein>
<keyword evidence="2 4" id="KW-0378">Hydrolase</keyword>
<dbReference type="Pfam" id="PF13181">
    <property type="entry name" value="TPR_8"/>
    <property type="match status" value="1"/>
</dbReference>
<name>A0ABV8AV35_9BACT</name>